<evidence type="ECO:0000259" key="2">
    <source>
        <dbReference type="Pfam" id="PF00266"/>
    </source>
</evidence>
<proteinExistence type="predicted"/>
<keyword evidence="4" id="KW-1185">Reference proteome</keyword>
<dbReference type="InterPro" id="IPR015422">
    <property type="entry name" value="PyrdxlP-dep_Trfase_small"/>
</dbReference>
<dbReference type="EMBL" id="CP015193">
    <property type="protein sequence ID" value="ASJ17069.1"/>
    <property type="molecule type" value="Genomic_DNA"/>
</dbReference>
<gene>
    <name evidence="3" type="ORF">A3L04_08310</name>
</gene>
<evidence type="ECO:0000313" key="3">
    <source>
        <dbReference type="EMBL" id="ASJ17069.1"/>
    </source>
</evidence>
<dbReference type="Gene3D" id="3.90.1150.10">
    <property type="entry name" value="Aspartate Aminotransferase, domain 1"/>
    <property type="match status" value="1"/>
</dbReference>
<dbReference type="InterPro" id="IPR015424">
    <property type="entry name" value="PyrdxlP-dep_Trfase"/>
</dbReference>
<evidence type="ECO:0000256" key="1">
    <source>
        <dbReference type="ARBA" id="ARBA00022898"/>
    </source>
</evidence>
<dbReference type="OrthoDB" id="9577at2157"/>
<dbReference type="GO" id="GO:0008483">
    <property type="term" value="F:transaminase activity"/>
    <property type="evidence" value="ECO:0007669"/>
    <property type="project" value="UniProtKB-KW"/>
</dbReference>
<feature type="domain" description="Aminotransferase class V" evidence="2">
    <location>
        <begin position="20"/>
        <end position="381"/>
    </location>
</feature>
<keyword evidence="3" id="KW-0032">Aminotransferase</keyword>
<keyword evidence="1" id="KW-0663">Pyridoxal phosphate</keyword>
<reference evidence="3 4" key="1">
    <citation type="submission" date="2016-04" db="EMBL/GenBank/DDBJ databases">
        <title>Complete genome sequence of Thermococcus chitonophagus type strain GC74.</title>
        <authorList>
            <person name="Oger P.M."/>
        </authorList>
    </citation>
    <scope>NUCLEOTIDE SEQUENCE [LARGE SCALE GENOMIC DNA]</scope>
    <source>
        <strain evidence="3 4">GC74</strain>
    </source>
</reference>
<dbReference type="InterPro" id="IPR000192">
    <property type="entry name" value="Aminotrans_V_dom"/>
</dbReference>
<dbReference type="GeneID" id="33322576"/>
<keyword evidence="3" id="KW-0808">Transferase</keyword>
<dbReference type="RefSeq" id="WP_068577131.1">
    <property type="nucleotide sequence ID" value="NZ_CP015193.1"/>
</dbReference>
<evidence type="ECO:0000313" key="4">
    <source>
        <dbReference type="Proteomes" id="UP000250189"/>
    </source>
</evidence>
<dbReference type="Gene3D" id="3.40.640.10">
    <property type="entry name" value="Type I PLP-dependent aspartate aminotransferase-like (Major domain)"/>
    <property type="match status" value="1"/>
</dbReference>
<dbReference type="SUPFAM" id="SSF53383">
    <property type="entry name" value="PLP-dependent transferases"/>
    <property type="match status" value="1"/>
</dbReference>
<dbReference type="AlphaFoldDB" id="A0A2Z2NGF6"/>
<dbReference type="PANTHER" id="PTHR43586">
    <property type="entry name" value="CYSTEINE DESULFURASE"/>
    <property type="match status" value="1"/>
</dbReference>
<name>A0A2Z2NGF6_9EURY</name>
<organism evidence="3 4">
    <name type="scientific">Thermococcus chitonophagus</name>
    <dbReference type="NCBI Taxonomy" id="54262"/>
    <lineage>
        <taxon>Archaea</taxon>
        <taxon>Methanobacteriati</taxon>
        <taxon>Methanobacteriota</taxon>
        <taxon>Thermococci</taxon>
        <taxon>Thermococcales</taxon>
        <taxon>Thermococcaceae</taxon>
        <taxon>Thermococcus</taxon>
    </lineage>
</organism>
<dbReference type="Proteomes" id="UP000250189">
    <property type="component" value="Chromosome"/>
</dbReference>
<accession>A0A2Z2NGF6</accession>
<dbReference type="InterPro" id="IPR015421">
    <property type="entry name" value="PyrdxlP-dep_Trfase_major"/>
</dbReference>
<protein>
    <submittedName>
        <fullName evidence="3">Aminotransferase</fullName>
    </submittedName>
</protein>
<dbReference type="PANTHER" id="PTHR43586:SF8">
    <property type="entry name" value="CYSTEINE DESULFURASE 1, CHLOROPLASTIC"/>
    <property type="match status" value="1"/>
</dbReference>
<sequence length="391" mass="43784">MVVEVNARHLFPGLERFRAYLNTAGLGLMPVTVLKAVNEFLLDVINYKEGINAVEELDPMYLEPVQREAAKLLRVKRDNVTFSIQTTDGLKRALQALKPGKGMKIVSFDLEFPTISAIVKSYAKLHGLRVEVVENENGLYTPEMVEKVIDDETFAVVYSDVQWITGQRMPREIAEIAKEHGAWVIVDAVQSLGALKVDLRNVDVLVAGGEKWLLNPNTGSGVMYLSNEFLEECEPVIGLLNTEPPVPWSDWWGDKDKDLWDLLPLRNDARVLDHGTPPYLSIVALGASLELLNSLGVERIEKHDLKLAEKVREWARERGFEVLGNSQIVLIRTGLGFEKEREAVAKLKEEGVVVSLRGAKGIYGVRVSPHLYNTEEDVEVFIEKFSSILGL</sequence>
<dbReference type="Pfam" id="PF00266">
    <property type="entry name" value="Aminotran_5"/>
    <property type="match status" value="1"/>
</dbReference>